<accession>A0A2M7G7I3</accession>
<protein>
    <submittedName>
        <fullName evidence="2">Uncharacterized protein</fullName>
    </submittedName>
</protein>
<name>A0A2M7G7I3_9BACT</name>
<evidence type="ECO:0000313" key="3">
    <source>
        <dbReference type="Proteomes" id="UP000231019"/>
    </source>
</evidence>
<comment type="caution">
    <text evidence="2">The sequence shown here is derived from an EMBL/GenBank/DDBJ whole genome shotgun (WGS) entry which is preliminary data.</text>
</comment>
<gene>
    <name evidence="2" type="ORF">COW36_06455</name>
</gene>
<organism evidence="2 3">
    <name type="scientific">bacterium (Candidatus Blackallbacteria) CG17_big_fil_post_rev_8_21_14_2_50_48_46</name>
    <dbReference type="NCBI Taxonomy" id="2014261"/>
    <lineage>
        <taxon>Bacteria</taxon>
        <taxon>Candidatus Blackallbacteria</taxon>
    </lineage>
</organism>
<sequence length="217" mass="25224">MLEEAIRNQEWALKAMKKIGKKNKTLQRTISFKLSKAEYASYLQVKETTALSDKALFLQALNLDPSPPPIETAKPEPVLPPQETTTFSPADHHMQSALDRGEIFYLENKLEFILLGIELDPDLLPEWQPLRLNILKDFKTAEKALDYYCKNSSKISKTQQIVLLRKAEAQELGFETHSQHWYTPAHIVFEIYPRIMNAFGDFEYYDQLLSHFYLENE</sequence>
<proteinExistence type="predicted"/>
<dbReference type="Proteomes" id="UP000231019">
    <property type="component" value="Unassembled WGS sequence"/>
</dbReference>
<dbReference type="EMBL" id="PFFQ01000015">
    <property type="protein sequence ID" value="PIW18040.1"/>
    <property type="molecule type" value="Genomic_DNA"/>
</dbReference>
<evidence type="ECO:0000256" key="1">
    <source>
        <dbReference type="SAM" id="MobiDB-lite"/>
    </source>
</evidence>
<dbReference type="AlphaFoldDB" id="A0A2M7G7I3"/>
<evidence type="ECO:0000313" key="2">
    <source>
        <dbReference type="EMBL" id="PIW18040.1"/>
    </source>
</evidence>
<feature type="region of interest" description="Disordered" evidence="1">
    <location>
        <begin position="68"/>
        <end position="89"/>
    </location>
</feature>
<reference evidence="2 3" key="1">
    <citation type="submission" date="2017-09" db="EMBL/GenBank/DDBJ databases">
        <title>Depth-based differentiation of microbial function through sediment-hosted aquifers and enrichment of novel symbionts in the deep terrestrial subsurface.</title>
        <authorList>
            <person name="Probst A.J."/>
            <person name="Ladd B."/>
            <person name="Jarett J.K."/>
            <person name="Geller-Mcgrath D.E."/>
            <person name="Sieber C.M."/>
            <person name="Emerson J.B."/>
            <person name="Anantharaman K."/>
            <person name="Thomas B.C."/>
            <person name="Malmstrom R."/>
            <person name="Stieglmeier M."/>
            <person name="Klingl A."/>
            <person name="Woyke T."/>
            <person name="Ryan C.M."/>
            <person name="Banfield J.F."/>
        </authorList>
    </citation>
    <scope>NUCLEOTIDE SEQUENCE [LARGE SCALE GENOMIC DNA]</scope>
    <source>
        <strain evidence="2">CG17_big_fil_post_rev_8_21_14_2_50_48_46</strain>
    </source>
</reference>